<dbReference type="eggNOG" id="ENOG5032UBK">
    <property type="taxonomic scope" value="Bacteria"/>
</dbReference>
<keyword evidence="4" id="KW-1185">Reference proteome</keyword>
<reference evidence="1 3" key="1">
    <citation type="submission" date="2013-02" db="EMBL/GenBank/DDBJ databases">
        <title>The Genome Sequence of Enterococcus haemoperoxidus BAA-382.</title>
        <authorList>
            <consortium name="The Broad Institute Genome Sequencing Platform"/>
            <consortium name="The Broad Institute Genome Sequencing Center for Infectious Disease"/>
            <person name="Earl A.M."/>
            <person name="Gilmore M.S."/>
            <person name="Lebreton F."/>
            <person name="Walker B."/>
            <person name="Young S.K."/>
            <person name="Zeng Q."/>
            <person name="Gargeya S."/>
            <person name="Fitzgerald M."/>
            <person name="Haas B."/>
            <person name="Abouelleil A."/>
            <person name="Alvarado L."/>
            <person name="Arachchi H.M."/>
            <person name="Berlin A.M."/>
            <person name="Chapman S.B."/>
            <person name="Dewar J."/>
            <person name="Goldberg J."/>
            <person name="Griggs A."/>
            <person name="Gujja S."/>
            <person name="Hansen M."/>
            <person name="Howarth C."/>
            <person name="Imamovic A."/>
            <person name="Larimer J."/>
            <person name="McCowan C."/>
            <person name="Murphy C."/>
            <person name="Neiman D."/>
            <person name="Pearson M."/>
            <person name="Priest M."/>
            <person name="Roberts A."/>
            <person name="Saif S."/>
            <person name="Shea T."/>
            <person name="Sisk P."/>
            <person name="Sykes S."/>
            <person name="Wortman J."/>
            <person name="Nusbaum C."/>
            <person name="Birren B."/>
        </authorList>
    </citation>
    <scope>NUCLEOTIDE SEQUENCE [LARGE SCALE GENOMIC DNA]</scope>
    <source>
        <strain evidence="1 3">ATCC BAA-382</strain>
    </source>
</reference>
<evidence type="ECO:0008006" key="5">
    <source>
        <dbReference type="Google" id="ProtNLM"/>
    </source>
</evidence>
<proteinExistence type="predicted"/>
<evidence type="ECO:0000313" key="2">
    <source>
        <dbReference type="EMBL" id="EOT62768.1"/>
    </source>
</evidence>
<evidence type="ECO:0000313" key="1">
    <source>
        <dbReference type="EMBL" id="EOH99492.1"/>
    </source>
</evidence>
<protein>
    <recommendedName>
        <fullName evidence="5">DUF2691 domain-containing protein</fullName>
    </recommendedName>
</protein>
<dbReference type="AlphaFoldDB" id="R2QSK7"/>
<sequence>MMKGIVVFKHEENFSRLSDVFKAIGNIENEYNWLITNSEFVSQNDTPFFNESYTWIKGEKLSELISKDDGYWIWGVFSAFEKNIKKEEVLTYPLPFANGYKGFWEVPLTLQNPLAEFEIVEWDGNTLIVISKNDKIIESLKKYYPFACDLEKYNSED</sequence>
<dbReference type="Proteomes" id="UP000014197">
    <property type="component" value="Unassembled WGS sequence"/>
</dbReference>
<dbReference type="STRING" id="155618.RV06_GL002274"/>
<accession>R2QSK7</accession>
<dbReference type="Pfam" id="PF10903">
    <property type="entry name" value="DUF2691"/>
    <property type="match status" value="1"/>
</dbReference>
<evidence type="ECO:0000313" key="3">
    <source>
        <dbReference type="Proteomes" id="UP000013858"/>
    </source>
</evidence>
<name>R2QSK7_9ENTE</name>
<comment type="caution">
    <text evidence="1">The sequence shown here is derived from an EMBL/GenBank/DDBJ whole genome shotgun (WGS) entry which is preliminary data.</text>
</comment>
<evidence type="ECO:0000313" key="4">
    <source>
        <dbReference type="Proteomes" id="UP000014197"/>
    </source>
</evidence>
<dbReference type="PATRIC" id="fig|1158608.3.peg.622"/>
<organism evidence="1 3">
    <name type="scientific">Enterococcus haemoperoxidus ATCC BAA-382</name>
    <dbReference type="NCBI Taxonomy" id="1158608"/>
    <lineage>
        <taxon>Bacteria</taxon>
        <taxon>Bacillati</taxon>
        <taxon>Bacillota</taxon>
        <taxon>Bacilli</taxon>
        <taxon>Lactobacillales</taxon>
        <taxon>Enterococcaceae</taxon>
        <taxon>Enterococcus</taxon>
    </lineage>
</organism>
<dbReference type="EMBL" id="ASVY01000002">
    <property type="protein sequence ID" value="EOT62768.1"/>
    <property type="molecule type" value="Genomic_DNA"/>
</dbReference>
<dbReference type="RefSeq" id="WP_010760854.1">
    <property type="nucleotide sequence ID" value="NZ_KB946315.1"/>
</dbReference>
<reference evidence="2 4" key="2">
    <citation type="submission" date="2013-03" db="EMBL/GenBank/DDBJ databases">
        <title>The Genome Sequence of Enterococcus haemoperoxidus BAA-382 (PacBio/Illumina hybrid assembly).</title>
        <authorList>
            <consortium name="The Broad Institute Genomics Platform"/>
            <consortium name="The Broad Institute Genome Sequencing Center for Infectious Disease"/>
            <person name="Earl A."/>
            <person name="Russ C."/>
            <person name="Gilmore M."/>
            <person name="Surin D."/>
            <person name="Walker B."/>
            <person name="Young S."/>
            <person name="Zeng Q."/>
            <person name="Gargeya S."/>
            <person name="Fitzgerald M."/>
            <person name="Haas B."/>
            <person name="Abouelleil A."/>
            <person name="Allen A.W."/>
            <person name="Alvarado L."/>
            <person name="Arachchi H.M."/>
            <person name="Berlin A.M."/>
            <person name="Chapman S.B."/>
            <person name="Gainer-Dewar J."/>
            <person name="Goldberg J."/>
            <person name="Griggs A."/>
            <person name="Gujja S."/>
            <person name="Hansen M."/>
            <person name="Howarth C."/>
            <person name="Imamovic A."/>
            <person name="Ireland A."/>
            <person name="Larimer J."/>
            <person name="McCowan C."/>
            <person name="Murphy C."/>
            <person name="Pearson M."/>
            <person name="Poon T.W."/>
            <person name="Priest M."/>
            <person name="Roberts A."/>
            <person name="Saif S."/>
            <person name="Shea T."/>
            <person name="Sisk P."/>
            <person name="Sykes S."/>
            <person name="Wortman J."/>
            <person name="Nusbaum C."/>
            <person name="Birren B."/>
        </authorList>
    </citation>
    <scope>NUCLEOTIDE SEQUENCE [LARGE SCALE GENOMIC DNA]</scope>
    <source>
        <strain evidence="2 4">ATCC BAA-382</strain>
    </source>
</reference>
<gene>
    <name evidence="2" type="ORF">I583_01769</name>
    <name evidence="1" type="ORF">UAW_00644</name>
</gene>
<dbReference type="Proteomes" id="UP000013858">
    <property type="component" value="Unassembled WGS sequence"/>
</dbReference>
<dbReference type="EMBL" id="AJAR01000010">
    <property type="protein sequence ID" value="EOH99492.1"/>
    <property type="molecule type" value="Genomic_DNA"/>
</dbReference>
<dbReference type="InterPro" id="IPR020216">
    <property type="entry name" value="Uncharacterised_YncE"/>
</dbReference>